<proteinExistence type="predicted"/>
<feature type="domain" description="HTH CENPB-type" evidence="4">
    <location>
        <begin position="64"/>
        <end position="141"/>
    </location>
</feature>
<comment type="caution">
    <text evidence="5">The sequence shown here is derived from an EMBL/GenBank/DDBJ whole genome shotgun (WGS) entry which is preliminary data.</text>
</comment>
<dbReference type="Gene3D" id="1.10.10.10">
    <property type="entry name" value="Winged helix-like DNA-binding domain superfamily/Winged helix DNA-binding domain"/>
    <property type="match status" value="1"/>
</dbReference>
<dbReference type="GO" id="GO:0005634">
    <property type="term" value="C:nucleus"/>
    <property type="evidence" value="ECO:0007669"/>
    <property type="project" value="UniProtKB-SubCell"/>
</dbReference>
<dbReference type="PROSITE" id="PS51253">
    <property type="entry name" value="HTH_CENPB"/>
    <property type="match status" value="1"/>
</dbReference>
<dbReference type="InterPro" id="IPR009057">
    <property type="entry name" value="Homeodomain-like_sf"/>
</dbReference>
<evidence type="ECO:0000256" key="3">
    <source>
        <dbReference type="ARBA" id="ARBA00023242"/>
    </source>
</evidence>
<dbReference type="SMART" id="SM00674">
    <property type="entry name" value="CENPB"/>
    <property type="match status" value="1"/>
</dbReference>
<reference evidence="5 6" key="1">
    <citation type="journal article" date="2024" name="BMC Genomics">
        <title>De novo assembly and annotation of Popillia japonica's genome with initial clues to its potential as an invasive pest.</title>
        <authorList>
            <person name="Cucini C."/>
            <person name="Boschi S."/>
            <person name="Funari R."/>
            <person name="Cardaioli E."/>
            <person name="Iannotti N."/>
            <person name="Marturano G."/>
            <person name="Paoli F."/>
            <person name="Bruttini M."/>
            <person name="Carapelli A."/>
            <person name="Frati F."/>
            <person name="Nardi F."/>
        </authorList>
    </citation>
    <scope>NUCLEOTIDE SEQUENCE [LARGE SCALE GENOMIC DNA]</scope>
    <source>
        <strain evidence="5">DMR45628</strain>
    </source>
</reference>
<dbReference type="Pfam" id="PF04218">
    <property type="entry name" value="CENP-B_N"/>
    <property type="match status" value="1"/>
</dbReference>
<keyword evidence="2 5" id="KW-0238">DNA-binding</keyword>
<dbReference type="InterPro" id="IPR006600">
    <property type="entry name" value="HTH_CenpB_DNA-bd_dom"/>
</dbReference>
<dbReference type="AlphaFoldDB" id="A0AAW1ICN0"/>
<evidence type="ECO:0000313" key="6">
    <source>
        <dbReference type="Proteomes" id="UP001458880"/>
    </source>
</evidence>
<accession>A0AAW1ICN0</accession>
<evidence type="ECO:0000256" key="2">
    <source>
        <dbReference type="ARBA" id="ARBA00023125"/>
    </source>
</evidence>
<organism evidence="5 6">
    <name type="scientific">Popillia japonica</name>
    <name type="common">Japanese beetle</name>
    <dbReference type="NCBI Taxonomy" id="7064"/>
    <lineage>
        <taxon>Eukaryota</taxon>
        <taxon>Metazoa</taxon>
        <taxon>Ecdysozoa</taxon>
        <taxon>Arthropoda</taxon>
        <taxon>Hexapoda</taxon>
        <taxon>Insecta</taxon>
        <taxon>Pterygota</taxon>
        <taxon>Neoptera</taxon>
        <taxon>Endopterygota</taxon>
        <taxon>Coleoptera</taxon>
        <taxon>Polyphaga</taxon>
        <taxon>Scarabaeiformia</taxon>
        <taxon>Scarabaeidae</taxon>
        <taxon>Rutelinae</taxon>
        <taxon>Popillia</taxon>
    </lineage>
</organism>
<sequence>MAAKRPHTTLIIREKIAILDRLEKGESATSLAQCYWVGKSTITDIKRNKNRLRNFARTESGPGKRKTLRQPEYPHMENALHTWFLQQRLKNAPISGSLLAEKAKFFFKEMVQTGVEPNYEFQASVGWLDHFKKRHGIRHLKITGEKLSNNKAAGEPFRMLFRQKISEMGLCS</sequence>
<dbReference type="PANTHER" id="PTHR19303:SF16">
    <property type="entry name" value="JERKY PROTEIN HOMOLOG-LIKE"/>
    <property type="match status" value="1"/>
</dbReference>
<dbReference type="InterPro" id="IPR007889">
    <property type="entry name" value="HTH_Psq"/>
</dbReference>
<dbReference type="InterPro" id="IPR050863">
    <property type="entry name" value="CenT-Element_Derived"/>
</dbReference>
<dbReference type="InterPro" id="IPR036388">
    <property type="entry name" value="WH-like_DNA-bd_sf"/>
</dbReference>
<keyword evidence="3" id="KW-0539">Nucleus</keyword>
<dbReference type="PANTHER" id="PTHR19303">
    <property type="entry name" value="TRANSPOSON"/>
    <property type="match status" value="1"/>
</dbReference>
<dbReference type="SUPFAM" id="SSF46689">
    <property type="entry name" value="Homeodomain-like"/>
    <property type="match status" value="2"/>
</dbReference>
<evidence type="ECO:0000256" key="1">
    <source>
        <dbReference type="ARBA" id="ARBA00004123"/>
    </source>
</evidence>
<dbReference type="Gene3D" id="1.10.10.60">
    <property type="entry name" value="Homeodomain-like"/>
    <property type="match status" value="1"/>
</dbReference>
<keyword evidence="6" id="KW-1185">Reference proteome</keyword>
<dbReference type="GO" id="GO:0003677">
    <property type="term" value="F:DNA binding"/>
    <property type="evidence" value="ECO:0007669"/>
    <property type="project" value="UniProtKB-KW"/>
</dbReference>
<gene>
    <name evidence="5" type="ORF">QE152_g36840</name>
</gene>
<comment type="subcellular location">
    <subcellularLocation>
        <location evidence="1">Nucleus</location>
    </subcellularLocation>
</comment>
<dbReference type="Proteomes" id="UP001458880">
    <property type="component" value="Unassembled WGS sequence"/>
</dbReference>
<name>A0AAW1ICN0_POPJA</name>
<evidence type="ECO:0000259" key="4">
    <source>
        <dbReference type="PROSITE" id="PS51253"/>
    </source>
</evidence>
<dbReference type="Pfam" id="PF03221">
    <property type="entry name" value="HTH_Tnp_Tc5"/>
    <property type="match status" value="1"/>
</dbReference>
<dbReference type="EMBL" id="JASPKY010000675">
    <property type="protein sequence ID" value="KAK9686916.1"/>
    <property type="molecule type" value="Genomic_DNA"/>
</dbReference>
<protein>
    <submittedName>
        <fullName evidence="5">Tc5 transposase DNA-binding domain</fullName>
    </submittedName>
</protein>
<evidence type="ECO:0000313" key="5">
    <source>
        <dbReference type="EMBL" id="KAK9686916.1"/>
    </source>
</evidence>